<evidence type="ECO:0000313" key="2">
    <source>
        <dbReference type="WBParaSite" id="JU765_v2.g5712.t2"/>
    </source>
</evidence>
<dbReference type="Proteomes" id="UP000887576">
    <property type="component" value="Unplaced"/>
</dbReference>
<dbReference type="WBParaSite" id="JU765_v2.g5712.t2">
    <property type="protein sequence ID" value="JU765_v2.g5712.t2"/>
    <property type="gene ID" value="JU765_v2.g5712"/>
</dbReference>
<protein>
    <submittedName>
        <fullName evidence="2">Ferroxidase</fullName>
    </submittedName>
</protein>
<reference evidence="2" key="1">
    <citation type="submission" date="2022-11" db="UniProtKB">
        <authorList>
            <consortium name="WormBaseParasite"/>
        </authorList>
    </citation>
    <scope>IDENTIFICATION</scope>
</reference>
<evidence type="ECO:0000313" key="1">
    <source>
        <dbReference type="Proteomes" id="UP000887576"/>
    </source>
</evidence>
<sequence length="176" mass="20836">MLAFLRPLASRQILRRFSAEPFELISQNDYERVAEETLEHLYDYLDQLPDRIQTESEYDVSYSMGVLTAKVSNAVGTYVINKQSPNRQIWLSSPFSGPKRYDFMENKWIYRHDGSPNRQIWLSSPFSGPKRYDFMENKWIYRHDGISMHSLLQKEFENIFGKGKVKIIDLEKDLKL</sequence>
<accession>A0AC34RCM9</accession>
<proteinExistence type="predicted"/>
<name>A0AC34RCM9_9BILA</name>
<organism evidence="1 2">
    <name type="scientific">Panagrolaimus sp. JU765</name>
    <dbReference type="NCBI Taxonomy" id="591449"/>
    <lineage>
        <taxon>Eukaryota</taxon>
        <taxon>Metazoa</taxon>
        <taxon>Ecdysozoa</taxon>
        <taxon>Nematoda</taxon>
        <taxon>Chromadorea</taxon>
        <taxon>Rhabditida</taxon>
        <taxon>Tylenchina</taxon>
        <taxon>Panagrolaimomorpha</taxon>
        <taxon>Panagrolaimoidea</taxon>
        <taxon>Panagrolaimidae</taxon>
        <taxon>Panagrolaimus</taxon>
    </lineage>
</organism>